<gene>
    <name evidence="1" type="ORF">ACFQ1C_07250</name>
</gene>
<evidence type="ECO:0000313" key="1">
    <source>
        <dbReference type="EMBL" id="MFD1007947.1"/>
    </source>
</evidence>
<evidence type="ECO:0000313" key="2">
    <source>
        <dbReference type="Proteomes" id="UP001597048"/>
    </source>
</evidence>
<name>A0ABW3KG50_9GAMM</name>
<keyword evidence="2" id="KW-1185">Reference proteome</keyword>
<comment type="caution">
    <text evidence="1">The sequence shown here is derived from an EMBL/GenBank/DDBJ whole genome shotgun (WGS) entry which is preliminary data.</text>
</comment>
<proteinExistence type="predicted"/>
<sequence length="399" mass="44719">MINANDALYDLNDILNKIKVDGYSKFTEFAKDVISTGTKGHLIDLMMPMLAYNVLIHRDLSKFDSSFFRVIVDNVDDLLKLAREANGSFMSFHGMVLFCVYNDFDIFPLARVYTFQASSIAVFTDAIKQSQASGILFNQKNFEDLSDGINAETRISEHLSDLDVRLSKIKRFVQGKIDNTSVSGGIAIARRDNVCANCAKENADQLESITSTNFSSGVHVSMEVCSTCLSSSAERNVILNSLFTKTDLDKVIKERQLSIAELRKISNAIVKHYLNSDIETYASNDEDTITAITSGGFTLKLRLTSIKNYGYMILNSNGEELIRFDSAPDHPDKVEFMPHHVHNNVEEEESIKKKAKKLSKKKAKELKKSIDISDSFLSGFLGIDYVSINRHLDRLAKCI</sequence>
<protein>
    <submittedName>
        <fullName evidence="1">DUF6516 family protein</fullName>
    </submittedName>
</protein>
<accession>A0ABW3KG50</accession>
<dbReference type="RefSeq" id="WP_379557938.1">
    <property type="nucleotide sequence ID" value="NZ_JBHTJS010000029.1"/>
</dbReference>
<dbReference type="EMBL" id="JBHTJS010000029">
    <property type="protein sequence ID" value="MFD1007947.1"/>
    <property type="molecule type" value="Genomic_DNA"/>
</dbReference>
<reference evidence="2" key="1">
    <citation type="journal article" date="2019" name="Int. J. Syst. Evol. Microbiol.">
        <title>The Global Catalogue of Microorganisms (GCM) 10K type strain sequencing project: providing services to taxonomists for standard genome sequencing and annotation.</title>
        <authorList>
            <consortium name="The Broad Institute Genomics Platform"/>
            <consortium name="The Broad Institute Genome Sequencing Center for Infectious Disease"/>
            <person name="Wu L."/>
            <person name="Ma J."/>
        </authorList>
    </citation>
    <scope>NUCLEOTIDE SEQUENCE [LARGE SCALE GENOMIC DNA]</scope>
    <source>
        <strain evidence="2">CCUG 60525</strain>
    </source>
</reference>
<organism evidence="1 2">
    <name type="scientific">Oceanisphaera ostreae</name>
    <dbReference type="NCBI Taxonomy" id="914151"/>
    <lineage>
        <taxon>Bacteria</taxon>
        <taxon>Pseudomonadati</taxon>
        <taxon>Pseudomonadota</taxon>
        <taxon>Gammaproteobacteria</taxon>
        <taxon>Aeromonadales</taxon>
        <taxon>Aeromonadaceae</taxon>
        <taxon>Oceanisphaera</taxon>
    </lineage>
</organism>
<dbReference type="Proteomes" id="UP001597048">
    <property type="component" value="Unassembled WGS sequence"/>
</dbReference>